<dbReference type="HOGENOM" id="CLU_096189_0_0_1"/>
<sequence length="156" mass="17682">MGVYHQGGIISGQVFLSKQPDATHAVWWKTYTPPIWLLNGKNEVLKTHDIMGMQGDLMLREVTALATCHKLSSNATAYLEESEGTYLLAPLSATFLDKHISNNDSILHFQETWRYKSHLNLDDLDFGDDGFWNTISRVVGRRGLAAWRVTKDCSKR</sequence>
<dbReference type="eggNOG" id="KOG4123">
    <property type="taxonomic scope" value="Eukaryota"/>
</dbReference>
<protein>
    <submittedName>
        <fullName evidence="1">GPI mannosyltransferase</fullName>
    </submittedName>
</protein>
<dbReference type="OrthoDB" id="10066429at2759"/>
<dbReference type="GeneID" id="19469307"/>
<keyword evidence="1" id="KW-0808">Transferase</keyword>
<reference evidence="1 2" key="1">
    <citation type="journal article" date="2013" name="BMC Genomics">
        <title>Genomics-driven discovery of the pneumocandin biosynthetic gene cluster in the fungus Glarea lozoyensis.</title>
        <authorList>
            <person name="Chen L."/>
            <person name="Yue Q."/>
            <person name="Zhang X."/>
            <person name="Xiang M."/>
            <person name="Wang C."/>
            <person name="Li S."/>
            <person name="Che Y."/>
            <person name="Ortiz-Lopez F.J."/>
            <person name="Bills G.F."/>
            <person name="Liu X."/>
            <person name="An Z."/>
        </authorList>
    </citation>
    <scope>NUCLEOTIDE SEQUENCE [LARGE SCALE GENOMIC DNA]</scope>
    <source>
        <strain evidence="2">ATCC 20868 / MF5171</strain>
    </source>
</reference>
<dbReference type="STRING" id="1116229.S3DRD0"/>
<evidence type="ECO:0000313" key="1">
    <source>
        <dbReference type="EMBL" id="EPE34566.1"/>
    </source>
</evidence>
<gene>
    <name evidence="1" type="ORF">GLAREA_10260</name>
</gene>
<dbReference type="OMA" id="DDGFWNT"/>
<accession>S3DRD0</accession>
<dbReference type="Proteomes" id="UP000016922">
    <property type="component" value="Unassembled WGS sequence"/>
</dbReference>
<evidence type="ECO:0000313" key="2">
    <source>
        <dbReference type="Proteomes" id="UP000016922"/>
    </source>
</evidence>
<organism evidence="1 2">
    <name type="scientific">Glarea lozoyensis (strain ATCC 20868 / MF5171)</name>
    <dbReference type="NCBI Taxonomy" id="1116229"/>
    <lineage>
        <taxon>Eukaryota</taxon>
        <taxon>Fungi</taxon>
        <taxon>Dikarya</taxon>
        <taxon>Ascomycota</taxon>
        <taxon>Pezizomycotina</taxon>
        <taxon>Leotiomycetes</taxon>
        <taxon>Helotiales</taxon>
        <taxon>Helotiaceae</taxon>
        <taxon>Glarea</taxon>
    </lineage>
</organism>
<dbReference type="AlphaFoldDB" id="S3DRD0"/>
<dbReference type="KEGG" id="glz:GLAREA_10260"/>
<dbReference type="EMBL" id="KE145356">
    <property type="protein sequence ID" value="EPE34566.1"/>
    <property type="molecule type" value="Genomic_DNA"/>
</dbReference>
<keyword evidence="2" id="KW-1185">Reference proteome</keyword>
<name>S3DRD0_GLAL2</name>
<dbReference type="GO" id="GO:0016757">
    <property type="term" value="F:glycosyltransferase activity"/>
    <property type="evidence" value="ECO:0007669"/>
    <property type="project" value="UniProtKB-KW"/>
</dbReference>
<keyword evidence="1" id="KW-0328">Glycosyltransferase</keyword>
<proteinExistence type="predicted"/>
<dbReference type="RefSeq" id="XP_008078501.1">
    <property type="nucleotide sequence ID" value="XM_008080310.1"/>
</dbReference>